<evidence type="ECO:0000313" key="3">
    <source>
        <dbReference type="Proteomes" id="UP000606490"/>
    </source>
</evidence>
<comment type="caution">
    <text evidence="2">The sequence shown here is derived from an EMBL/GenBank/DDBJ whole genome shotgun (WGS) entry which is preliminary data.</text>
</comment>
<dbReference type="EMBL" id="JAEUXJ010000024">
    <property type="protein sequence ID" value="MBL6459038.1"/>
    <property type="molecule type" value="Genomic_DNA"/>
</dbReference>
<dbReference type="SUPFAM" id="SSF52540">
    <property type="entry name" value="P-loop containing nucleoside triphosphate hydrolases"/>
    <property type="match status" value="1"/>
</dbReference>
<dbReference type="Pfam" id="PF13175">
    <property type="entry name" value="AAA_15"/>
    <property type="match status" value="1"/>
</dbReference>
<accession>A0ABS1VF65</accession>
<dbReference type="PANTHER" id="PTHR32182:SF19">
    <property type="entry name" value="HOMOLOGY WITH RECF PROTEIN"/>
    <property type="match status" value="1"/>
</dbReference>
<keyword evidence="3" id="KW-1185">Reference proteome</keyword>
<evidence type="ECO:0000259" key="1">
    <source>
        <dbReference type="Pfam" id="PF13175"/>
    </source>
</evidence>
<name>A0ABS1VF65_9PROT</name>
<keyword evidence="2" id="KW-0547">Nucleotide-binding</keyword>
<dbReference type="Proteomes" id="UP000606490">
    <property type="component" value="Unassembled WGS sequence"/>
</dbReference>
<proteinExistence type="predicted"/>
<organism evidence="2 3">
    <name type="scientific">Belnapia mucosa</name>
    <dbReference type="NCBI Taxonomy" id="2804532"/>
    <lineage>
        <taxon>Bacteria</taxon>
        <taxon>Pseudomonadati</taxon>
        <taxon>Pseudomonadota</taxon>
        <taxon>Alphaproteobacteria</taxon>
        <taxon>Acetobacterales</taxon>
        <taxon>Roseomonadaceae</taxon>
        <taxon>Belnapia</taxon>
    </lineage>
</organism>
<dbReference type="Gene3D" id="3.40.50.300">
    <property type="entry name" value="P-loop containing nucleotide triphosphate hydrolases"/>
    <property type="match status" value="1"/>
</dbReference>
<dbReference type="GO" id="GO:0005524">
    <property type="term" value="F:ATP binding"/>
    <property type="evidence" value="ECO:0007669"/>
    <property type="project" value="UniProtKB-KW"/>
</dbReference>
<dbReference type="PANTHER" id="PTHR32182">
    <property type="entry name" value="DNA REPLICATION AND REPAIR PROTEIN RECF"/>
    <property type="match status" value="1"/>
</dbReference>
<dbReference type="InterPro" id="IPR027417">
    <property type="entry name" value="P-loop_NTPase"/>
</dbReference>
<keyword evidence="2" id="KW-0067">ATP-binding</keyword>
<evidence type="ECO:0000313" key="2">
    <source>
        <dbReference type="EMBL" id="MBL6459038.1"/>
    </source>
</evidence>
<protein>
    <submittedName>
        <fullName evidence="2">ATP-binding protein</fullName>
    </submittedName>
</protein>
<sequence length="639" mass="70292">MRLHRLILENFRGYARRTEIDIADLTSVVGKNDAGKSTILEALAIFFGCDAVKIDQQDACMRGETGPLIRIGCVFDQFPGHIVIDARAPTSLTDEHLLNAEGLLEIVKVFDASKKSVPCTVYANCLHPTANGAADLLQLKNTDLKKRAADLGIAKEAIADARSNGSLRAAIRAHVADLDLVARLVPLDAEDGKKVWEQLQKVLPTFALFRSDRPSRDEDPEVQDPMALAVKEAVREVEADLEQVRAKVRDRVAQVAQRTIEKLREMDPALASELTPEFRAEPKWEGFKLSLVGEGGVPINKRGSGVRRLILLNFFRAEAERRQAATDSPGVIYAIEEPETSQHPNNQAMLVRALAELSEREGVQVLLTTHVPAIAGLLPAESIRFVARGADGHPEVRGGGEEVLRDVADQLGVLPDKRAALLVYVEGPNDVVFLGHMARLFRADGDTTVPDIQNDPRVAFVVTSGGNLRHWVNERYLANLGLPEVHIYDRDTETPPKYGAFVDQVNARGGTHWARLTSKREMENYLHPGAIAEAMQVAVVFTDACDVPTIVAQKVHLASGSPKAWSELDEKKQAEKCRKAKLRLNADAAARMTRDMLRERDPAGEVRGWFEEIAVRIDPTLVRATFTPQIPESAQAAAK</sequence>
<dbReference type="InterPro" id="IPR041685">
    <property type="entry name" value="AAA_GajA/Old/RecF-like"/>
</dbReference>
<gene>
    <name evidence="2" type="ORF">JMJ55_27290</name>
</gene>
<dbReference type="RefSeq" id="WP_202828771.1">
    <property type="nucleotide sequence ID" value="NZ_JAEUXJ010000024.1"/>
</dbReference>
<reference evidence="2 3" key="1">
    <citation type="submission" date="2021-01" db="EMBL/GenBank/DDBJ databases">
        <title>Belnapia mucosa sp. nov. and Belnapia arida sp. nov., isolated from the Tabernas Desert (Almeria, Spain).</title>
        <authorList>
            <person name="Molina-Menor E."/>
            <person name="Vidal-Verdu A."/>
            <person name="Calonge A."/>
            <person name="Satari L."/>
            <person name="Pereto Magraner J."/>
            <person name="Porcar Miralles M."/>
        </authorList>
    </citation>
    <scope>NUCLEOTIDE SEQUENCE [LARGE SCALE GENOMIC DNA]</scope>
    <source>
        <strain evidence="2 3">T6</strain>
    </source>
</reference>
<feature type="domain" description="Endonuclease GajA/Old nuclease/RecF-like AAA" evidence="1">
    <location>
        <begin position="1"/>
        <end position="375"/>
    </location>
</feature>